<organism evidence="1 2">
    <name type="scientific">Trichinella zimbabwensis</name>
    <dbReference type="NCBI Taxonomy" id="268475"/>
    <lineage>
        <taxon>Eukaryota</taxon>
        <taxon>Metazoa</taxon>
        <taxon>Ecdysozoa</taxon>
        <taxon>Nematoda</taxon>
        <taxon>Enoplea</taxon>
        <taxon>Dorylaimia</taxon>
        <taxon>Trichinellida</taxon>
        <taxon>Trichinellidae</taxon>
        <taxon>Trichinella</taxon>
    </lineage>
</organism>
<dbReference type="EMBL" id="JYDP01001772">
    <property type="protein sequence ID" value="KRY97807.1"/>
    <property type="molecule type" value="Genomic_DNA"/>
</dbReference>
<gene>
    <name evidence="1" type="ORF">T11_8119</name>
</gene>
<protein>
    <submittedName>
        <fullName evidence="1">Uncharacterized protein</fullName>
    </submittedName>
</protein>
<proteinExistence type="predicted"/>
<reference evidence="1 2" key="1">
    <citation type="submission" date="2015-01" db="EMBL/GenBank/DDBJ databases">
        <title>Evolution of Trichinella species and genotypes.</title>
        <authorList>
            <person name="Korhonen P.K."/>
            <person name="Edoardo P."/>
            <person name="Giuseppe L.R."/>
            <person name="Gasser R.B."/>
        </authorList>
    </citation>
    <scope>NUCLEOTIDE SEQUENCE [LARGE SCALE GENOMIC DNA]</scope>
    <source>
        <strain evidence="1">ISS1029</strain>
    </source>
</reference>
<comment type="caution">
    <text evidence="1">The sequence shown here is derived from an EMBL/GenBank/DDBJ whole genome shotgun (WGS) entry which is preliminary data.</text>
</comment>
<dbReference type="AlphaFoldDB" id="A0A0V1GHP7"/>
<evidence type="ECO:0000313" key="2">
    <source>
        <dbReference type="Proteomes" id="UP000055024"/>
    </source>
</evidence>
<sequence>LLAEAGRFYIALNSSHYNRIIIKRLRHYLDKSAFMKRASRFVIYSRHFQGKIGFSKISKFHGL</sequence>
<keyword evidence="2" id="KW-1185">Reference proteome</keyword>
<evidence type="ECO:0000313" key="1">
    <source>
        <dbReference type="EMBL" id="KRY97807.1"/>
    </source>
</evidence>
<feature type="non-terminal residue" evidence="1">
    <location>
        <position position="1"/>
    </location>
</feature>
<dbReference type="Proteomes" id="UP000055024">
    <property type="component" value="Unassembled WGS sequence"/>
</dbReference>
<accession>A0A0V1GHP7</accession>
<name>A0A0V1GHP7_9BILA</name>